<evidence type="ECO:0000256" key="7">
    <source>
        <dbReference type="ARBA" id="ARBA00022989"/>
    </source>
</evidence>
<dbReference type="InterPro" id="IPR035906">
    <property type="entry name" value="MetI-like_sf"/>
</dbReference>
<dbReference type="OrthoDB" id="9814550at2"/>
<keyword evidence="6" id="KW-0029">Amino-acid transport</keyword>
<dbReference type="EMBL" id="FOZW01000009">
    <property type="protein sequence ID" value="SFT06584.1"/>
    <property type="molecule type" value="Genomic_DNA"/>
</dbReference>
<feature type="transmembrane region" description="Helical" evidence="9">
    <location>
        <begin position="54"/>
        <end position="76"/>
    </location>
</feature>
<evidence type="ECO:0000256" key="4">
    <source>
        <dbReference type="ARBA" id="ARBA00022475"/>
    </source>
</evidence>
<dbReference type="Proteomes" id="UP000199392">
    <property type="component" value="Unassembled WGS sequence"/>
</dbReference>
<reference evidence="12" key="1">
    <citation type="submission" date="2016-10" db="EMBL/GenBank/DDBJ databases">
        <authorList>
            <person name="Varghese N."/>
            <person name="Submissions S."/>
        </authorList>
    </citation>
    <scope>NUCLEOTIDE SEQUENCE [LARGE SCALE GENOMIC DNA]</scope>
    <source>
        <strain evidence="12">DSM 26894</strain>
    </source>
</reference>
<dbReference type="PANTHER" id="PTHR30614">
    <property type="entry name" value="MEMBRANE COMPONENT OF AMINO ACID ABC TRANSPORTER"/>
    <property type="match status" value="1"/>
</dbReference>
<dbReference type="GO" id="GO:0022857">
    <property type="term" value="F:transmembrane transporter activity"/>
    <property type="evidence" value="ECO:0007669"/>
    <property type="project" value="InterPro"/>
</dbReference>
<comment type="similarity">
    <text evidence="2">Belongs to the binding-protein-dependent transport system permease family. HisMQ subfamily.</text>
</comment>
<dbReference type="CDD" id="cd06261">
    <property type="entry name" value="TM_PBP2"/>
    <property type="match status" value="1"/>
</dbReference>
<evidence type="ECO:0000256" key="2">
    <source>
        <dbReference type="ARBA" id="ARBA00010072"/>
    </source>
</evidence>
<evidence type="ECO:0000256" key="9">
    <source>
        <dbReference type="RuleBase" id="RU363032"/>
    </source>
</evidence>
<dbReference type="NCBIfam" id="TIGR01726">
    <property type="entry name" value="HEQRo_perm_3TM"/>
    <property type="match status" value="1"/>
</dbReference>
<gene>
    <name evidence="11" type="ORF">SAMN04488050_109129</name>
</gene>
<dbReference type="SUPFAM" id="SSF161098">
    <property type="entry name" value="MetI-like"/>
    <property type="match status" value="1"/>
</dbReference>
<keyword evidence="7 9" id="KW-1133">Transmembrane helix</keyword>
<protein>
    <submittedName>
        <fullName evidence="11">Polar amino acid transport system permease protein</fullName>
    </submittedName>
</protein>
<dbReference type="AlphaFoldDB" id="A0A1I6UYX8"/>
<feature type="transmembrane region" description="Helical" evidence="9">
    <location>
        <begin position="88"/>
        <end position="108"/>
    </location>
</feature>
<evidence type="ECO:0000256" key="5">
    <source>
        <dbReference type="ARBA" id="ARBA00022692"/>
    </source>
</evidence>
<organism evidence="11 12">
    <name type="scientific">Alloyangia pacifica</name>
    <dbReference type="NCBI Taxonomy" id="311180"/>
    <lineage>
        <taxon>Bacteria</taxon>
        <taxon>Pseudomonadati</taxon>
        <taxon>Pseudomonadota</taxon>
        <taxon>Alphaproteobacteria</taxon>
        <taxon>Rhodobacterales</taxon>
        <taxon>Roseobacteraceae</taxon>
        <taxon>Alloyangia</taxon>
    </lineage>
</organism>
<keyword evidence="5 9" id="KW-0812">Transmembrane</keyword>
<dbReference type="PROSITE" id="PS50928">
    <property type="entry name" value="ABC_TM1"/>
    <property type="match status" value="1"/>
</dbReference>
<keyword evidence="12" id="KW-1185">Reference proteome</keyword>
<keyword evidence="8 9" id="KW-0472">Membrane</keyword>
<dbReference type="GO" id="GO:0043190">
    <property type="term" value="C:ATP-binding cassette (ABC) transporter complex"/>
    <property type="evidence" value="ECO:0007669"/>
    <property type="project" value="InterPro"/>
</dbReference>
<name>A0A1I6UYX8_9RHOB</name>
<evidence type="ECO:0000256" key="1">
    <source>
        <dbReference type="ARBA" id="ARBA00004429"/>
    </source>
</evidence>
<dbReference type="PANTHER" id="PTHR30614:SF0">
    <property type="entry name" value="L-CYSTINE TRANSPORT SYSTEM PERMEASE PROTEIN TCYL"/>
    <property type="match status" value="1"/>
</dbReference>
<feature type="transmembrane region" description="Helical" evidence="9">
    <location>
        <begin position="186"/>
        <end position="209"/>
    </location>
</feature>
<dbReference type="InterPro" id="IPR000515">
    <property type="entry name" value="MetI-like"/>
</dbReference>
<evidence type="ECO:0000256" key="6">
    <source>
        <dbReference type="ARBA" id="ARBA00022970"/>
    </source>
</evidence>
<keyword evidence="3 9" id="KW-0813">Transport</keyword>
<accession>A0A1I6UYX8</accession>
<feature type="transmembrane region" description="Helical" evidence="9">
    <location>
        <begin position="20"/>
        <end position="42"/>
    </location>
</feature>
<evidence type="ECO:0000256" key="8">
    <source>
        <dbReference type="ARBA" id="ARBA00023136"/>
    </source>
</evidence>
<dbReference type="Pfam" id="PF00528">
    <property type="entry name" value="BPD_transp_1"/>
    <property type="match status" value="1"/>
</dbReference>
<dbReference type="InterPro" id="IPR010065">
    <property type="entry name" value="AA_ABC_transptr_permease_3TM"/>
</dbReference>
<comment type="subcellular location">
    <subcellularLocation>
        <location evidence="1">Cell inner membrane</location>
        <topology evidence="1">Multi-pass membrane protein</topology>
    </subcellularLocation>
    <subcellularLocation>
        <location evidence="9">Cell membrane</location>
        <topology evidence="9">Multi-pass membrane protein</topology>
    </subcellularLocation>
</comment>
<evidence type="ECO:0000313" key="12">
    <source>
        <dbReference type="Proteomes" id="UP000199392"/>
    </source>
</evidence>
<sequence length="221" mass="23809">MTLDFSTIPEVWPALMKGAGVTIQLTLAVLILATPGGLLVAFLRLAPQPWLRALVLALSWIFRGIPPLLLLFFAFFGLPIMGLTLQPLPAAILAMTTYMSFYFGEIFASGLRSVPPGQAQAAAALGIPAHRTLMRIILPQTIPAALPPYISHATEILKGTALAAAVAVPELSNAAKKIFVVTYRPLEVLIVAAAIYALLDGVLLLLQMFGERWSNRRRAGR</sequence>
<feature type="domain" description="ABC transmembrane type-1" evidence="10">
    <location>
        <begin position="19"/>
        <end position="207"/>
    </location>
</feature>
<keyword evidence="4" id="KW-1003">Cell membrane</keyword>
<dbReference type="InterPro" id="IPR043429">
    <property type="entry name" value="ArtM/GltK/GlnP/TcyL/YhdX-like"/>
</dbReference>
<dbReference type="GO" id="GO:0006865">
    <property type="term" value="P:amino acid transport"/>
    <property type="evidence" value="ECO:0007669"/>
    <property type="project" value="UniProtKB-KW"/>
</dbReference>
<proteinExistence type="inferred from homology"/>
<dbReference type="Gene3D" id="1.10.3720.10">
    <property type="entry name" value="MetI-like"/>
    <property type="match status" value="1"/>
</dbReference>
<evidence type="ECO:0000259" key="10">
    <source>
        <dbReference type="PROSITE" id="PS50928"/>
    </source>
</evidence>
<evidence type="ECO:0000256" key="3">
    <source>
        <dbReference type="ARBA" id="ARBA00022448"/>
    </source>
</evidence>
<evidence type="ECO:0000313" key="11">
    <source>
        <dbReference type="EMBL" id="SFT06584.1"/>
    </source>
</evidence>
<dbReference type="STRING" id="311180.SAMN04488050_109129"/>
<dbReference type="RefSeq" id="WP_092429388.1">
    <property type="nucleotide sequence ID" value="NZ_FNCL01000014.1"/>
</dbReference>